<name>W9C413_SCLBF</name>
<evidence type="ECO:0000313" key="1">
    <source>
        <dbReference type="EMBL" id="ESZ90626.1"/>
    </source>
</evidence>
<dbReference type="HOGENOM" id="CLU_533361_0_0_1"/>
<evidence type="ECO:0000313" key="2">
    <source>
        <dbReference type="Proteomes" id="UP000019487"/>
    </source>
</evidence>
<keyword evidence="2" id="KW-1185">Reference proteome</keyword>
<dbReference type="EMBL" id="AYSA01000595">
    <property type="protein sequence ID" value="ESZ90626.1"/>
    <property type="molecule type" value="Genomic_DNA"/>
</dbReference>
<reference evidence="1 2" key="1">
    <citation type="journal article" date="2014" name="Genome Announc.">
        <title>Draft genome sequence of Sclerotinia borealis, a psychrophilic plant pathogenic fungus.</title>
        <authorList>
            <person name="Mardanov A.V."/>
            <person name="Beletsky A.V."/>
            <person name="Kadnikov V.V."/>
            <person name="Ignatov A.N."/>
            <person name="Ravin N.V."/>
        </authorList>
    </citation>
    <scope>NUCLEOTIDE SEQUENCE [LARGE SCALE GENOMIC DNA]</scope>
    <source>
        <strain evidence="2">F-4157</strain>
    </source>
</reference>
<sequence length="511" mass="57598">MGILISTLDSEQLNTYQQSVQELVGVIRQKDTTFAQLIERATSSSDLVASQSSLQAIVQYVRSRPSCSNRTSDDTGEAPKPVHRNKYFLAFLNNLKQRQNSIQILLQERLPKWTEEPFSFWGRVDPLSQLSLSAALRRLCVYIENFDEEIIISPIRRRLSLARLNECREVVERRIEYLAGRSQIKVKKGATYKSISVYVLSKLACETSGEVKIRSKFLSQLRAGERYSRLQIGMLLALGDVQFDGMERCSWNDFEIIAQYCDTVSPDFILELGKVAIVLKQAIWDSELNFTELDLIIISLLSPTSHPYKEPISYGQPGRPPKRKATSYNLQNKKQCQGIQRYTISSPESDGGQRNINTAASCGTQTRLDKTITPCDTRDGGLRENTHDEQRLQSLQDTNNSMGITNYDDNASDTTWQEANSWFDDDPATLTRLRSDERHSVVYNDNSAAPPDMGQEFTFIDDPAALAGMSQEFPFTFIDGPAALAGMSQEFPSHFVDDPAATLSTSNENFR</sequence>
<dbReference type="Proteomes" id="UP000019487">
    <property type="component" value="Unassembled WGS sequence"/>
</dbReference>
<comment type="caution">
    <text evidence="1">The sequence shown here is derived from an EMBL/GenBank/DDBJ whole genome shotgun (WGS) entry which is preliminary data.</text>
</comment>
<protein>
    <submittedName>
        <fullName evidence="1">Uncharacterized protein</fullName>
    </submittedName>
</protein>
<dbReference type="OrthoDB" id="10362015at2759"/>
<organism evidence="1 2">
    <name type="scientific">Sclerotinia borealis (strain F-4128)</name>
    <dbReference type="NCBI Taxonomy" id="1432307"/>
    <lineage>
        <taxon>Eukaryota</taxon>
        <taxon>Fungi</taxon>
        <taxon>Dikarya</taxon>
        <taxon>Ascomycota</taxon>
        <taxon>Pezizomycotina</taxon>
        <taxon>Leotiomycetes</taxon>
        <taxon>Helotiales</taxon>
        <taxon>Sclerotiniaceae</taxon>
        <taxon>Sclerotinia</taxon>
    </lineage>
</organism>
<proteinExistence type="predicted"/>
<dbReference type="AlphaFoldDB" id="W9C413"/>
<accession>W9C413</accession>
<gene>
    <name evidence="1" type="ORF">SBOR_8999</name>
</gene>